<evidence type="ECO:0000313" key="12">
    <source>
        <dbReference type="Proteomes" id="UP000308652"/>
    </source>
</evidence>
<organism evidence="11 12">
    <name type="scientific">Crucibulum laeve</name>
    <dbReference type="NCBI Taxonomy" id="68775"/>
    <lineage>
        <taxon>Eukaryota</taxon>
        <taxon>Fungi</taxon>
        <taxon>Dikarya</taxon>
        <taxon>Basidiomycota</taxon>
        <taxon>Agaricomycotina</taxon>
        <taxon>Agaricomycetes</taxon>
        <taxon>Agaricomycetidae</taxon>
        <taxon>Agaricales</taxon>
        <taxon>Agaricineae</taxon>
        <taxon>Nidulariaceae</taxon>
        <taxon>Crucibulum</taxon>
    </lineage>
</organism>
<name>A0A5C3LWQ1_9AGAR</name>
<dbReference type="GO" id="GO:0034203">
    <property type="term" value="P:glycolipid translocation"/>
    <property type="evidence" value="ECO:0007669"/>
    <property type="project" value="TreeGrafter"/>
</dbReference>
<protein>
    <recommendedName>
        <fullName evidence="8 10">Man(5)GlcNAc(2)-PP-dolichol translocation protein RFT1</fullName>
    </recommendedName>
</protein>
<feature type="transmembrane region" description="Helical" evidence="10">
    <location>
        <begin position="188"/>
        <end position="209"/>
    </location>
</feature>
<evidence type="ECO:0000256" key="7">
    <source>
        <dbReference type="ARBA" id="ARBA00023136"/>
    </source>
</evidence>
<keyword evidence="7 10" id="KW-0472">Membrane</keyword>
<keyword evidence="5 10" id="KW-0256">Endoplasmic reticulum</keyword>
<feature type="transmembrane region" description="Helical" evidence="10">
    <location>
        <begin position="462"/>
        <end position="483"/>
    </location>
</feature>
<keyword evidence="4 10" id="KW-0812">Transmembrane</keyword>
<feature type="transmembrane region" description="Helical" evidence="10">
    <location>
        <begin position="400"/>
        <end position="418"/>
    </location>
</feature>
<sequence>MSASATSSNDVLIKSSFSSASSLMALQLFSRVFTFILNQALFRLASPRAFGAAAIQFELMLSTILFMSREGIRNALLRVKDRTPRTMNLAFLPIALGLPLALGASLLYVRYASAEMKEQPGFESAIAIYAVAALVELLSEPMHNVAMAELKTNVRVRAEGLGVTCKSIVTFLVLLLDSRRRNHGSLALLAFAAGQLAYGTVILLTYLNYFGTKYLRPKASSMKEKGSKYFDMDILRLSLTMTSQSVVKHFLTEGDKLILSWFSPLQDQGGYAIAVNYGSLIARIVFQPVEETLRVFFSKTLPSAGSKGSLSSEALKQAGDTLISLLSIQSMFSLILIVFGTAYLPILLPILLPQQYLTTSAPQVLAAWVWYIPVLALNGGLEAFLSSVATTQDLNQQSRWMIGFSVVYISAAVTLYGLGFGDASLVYANIINLSVRIMYCLQFSRGFFNRHGAQQAFRTSNALPSAYFATSCGLSAVIIWFNANRSRIQQVVESKGRTALFNPAVLFHVALGGSLGMICLLIWWIKAGRSLSLPGHAKVE</sequence>
<evidence type="ECO:0000256" key="10">
    <source>
        <dbReference type="RuleBase" id="RU365067"/>
    </source>
</evidence>
<dbReference type="AlphaFoldDB" id="A0A5C3LWQ1"/>
<keyword evidence="10" id="KW-0813">Transport</keyword>
<comment type="similarity">
    <text evidence="3 10">Belongs to the RFT1 family.</text>
</comment>
<comment type="pathway">
    <text evidence="2">Protein modification; protein glycosylation.</text>
</comment>
<evidence type="ECO:0000256" key="6">
    <source>
        <dbReference type="ARBA" id="ARBA00022989"/>
    </source>
</evidence>
<feature type="transmembrane region" description="Helical" evidence="10">
    <location>
        <begin position="12"/>
        <end position="37"/>
    </location>
</feature>
<feature type="transmembrane region" description="Helical" evidence="10">
    <location>
        <begin position="49"/>
        <end position="68"/>
    </location>
</feature>
<dbReference type="GO" id="GO:0005789">
    <property type="term" value="C:endoplasmic reticulum membrane"/>
    <property type="evidence" value="ECO:0007669"/>
    <property type="project" value="UniProtKB-SubCell"/>
</dbReference>
<keyword evidence="6 10" id="KW-1133">Transmembrane helix</keyword>
<feature type="transmembrane region" description="Helical" evidence="10">
    <location>
        <begin position="503"/>
        <end position="525"/>
    </location>
</feature>
<dbReference type="EMBL" id="ML213607">
    <property type="protein sequence ID" value="TFK37659.1"/>
    <property type="molecule type" value="Genomic_DNA"/>
</dbReference>
<feature type="transmembrane region" description="Helical" evidence="10">
    <location>
        <begin position="121"/>
        <end position="139"/>
    </location>
</feature>
<dbReference type="OrthoDB" id="9979195at2759"/>
<comment type="subcellular location">
    <subcellularLocation>
        <location evidence="1 10">Endoplasmic reticulum membrane</location>
        <topology evidence="1 10">Multi-pass membrane protein</topology>
    </subcellularLocation>
</comment>
<dbReference type="GO" id="GO:0006488">
    <property type="term" value="P:dolichol-linked oligosaccharide biosynthetic process"/>
    <property type="evidence" value="ECO:0007669"/>
    <property type="project" value="InterPro"/>
</dbReference>
<accession>A0A5C3LWQ1</accession>
<evidence type="ECO:0000256" key="4">
    <source>
        <dbReference type="ARBA" id="ARBA00022692"/>
    </source>
</evidence>
<evidence type="ECO:0000256" key="8">
    <source>
        <dbReference type="ARBA" id="ARBA00044793"/>
    </source>
</evidence>
<dbReference type="PANTHER" id="PTHR13117">
    <property type="entry name" value="ENDOPLASMIC RETICULUM MULTISPAN TRANSMEMBRANE PROTEIN-RELATED"/>
    <property type="match status" value="1"/>
</dbReference>
<evidence type="ECO:0000256" key="9">
    <source>
        <dbReference type="ARBA" id="ARBA00045912"/>
    </source>
</evidence>
<evidence type="ECO:0000256" key="5">
    <source>
        <dbReference type="ARBA" id="ARBA00022824"/>
    </source>
</evidence>
<feature type="transmembrane region" description="Helical" evidence="10">
    <location>
        <begin position="160"/>
        <end position="176"/>
    </location>
</feature>
<dbReference type="PANTHER" id="PTHR13117:SF5">
    <property type="entry name" value="PROTEIN RFT1 HOMOLOG"/>
    <property type="match status" value="1"/>
</dbReference>
<evidence type="ECO:0000313" key="11">
    <source>
        <dbReference type="EMBL" id="TFK37659.1"/>
    </source>
</evidence>
<feature type="transmembrane region" description="Helical" evidence="10">
    <location>
        <begin position="89"/>
        <end position="109"/>
    </location>
</feature>
<dbReference type="Pfam" id="PF04506">
    <property type="entry name" value="Rft-1"/>
    <property type="match status" value="1"/>
</dbReference>
<comment type="function">
    <text evidence="9 10">Intramembrane glycolipid transporter that operates in the biosynthetic pathway of dolichol-linked oligosaccharides, the glycan precursors employed in protein asparagine (N)-glycosylation. The sequential addition of sugars to dolichol pyrophosphate produces dolichol-linked oligosaccharides containing fourteen sugars, including two GlcNAcs, nine mannoses and three glucoses. Once assembled, the oligosaccharide is transferred from the lipid to nascent proteins by oligosaccharyltransferases. The assembly of dolichol-linked oligosaccharides begins on the cytosolic side of the endoplasmic reticulum membrane and finishes in its lumen. RFT1 could mediate the translocation of the cytosolically oriented intermediate DolPP-GlcNAc2Man5, produced by ALG11, into the ER lumen where dolichol-linked oligosaccharides assembly continues. However, the intramembrane lipid transporter activity could not be confirmed in vitro.</text>
</comment>
<feature type="transmembrane region" description="Helical" evidence="10">
    <location>
        <begin position="322"/>
        <end position="348"/>
    </location>
</feature>
<proteinExistence type="inferred from homology"/>
<evidence type="ECO:0000256" key="1">
    <source>
        <dbReference type="ARBA" id="ARBA00004477"/>
    </source>
</evidence>
<gene>
    <name evidence="11" type="ORF">BDQ12DRAFT_724115</name>
</gene>
<dbReference type="STRING" id="68775.A0A5C3LWQ1"/>
<feature type="transmembrane region" description="Helical" evidence="10">
    <location>
        <begin position="368"/>
        <end position="388"/>
    </location>
</feature>
<evidence type="ECO:0000256" key="3">
    <source>
        <dbReference type="ARBA" id="ARBA00010288"/>
    </source>
</evidence>
<keyword evidence="12" id="KW-1185">Reference proteome</keyword>
<dbReference type="Proteomes" id="UP000308652">
    <property type="component" value="Unassembled WGS sequence"/>
</dbReference>
<dbReference type="InterPro" id="IPR007594">
    <property type="entry name" value="RFT1"/>
</dbReference>
<reference evidence="11 12" key="1">
    <citation type="journal article" date="2019" name="Nat. Ecol. Evol.">
        <title>Megaphylogeny resolves global patterns of mushroom evolution.</title>
        <authorList>
            <person name="Varga T."/>
            <person name="Krizsan K."/>
            <person name="Foldi C."/>
            <person name="Dima B."/>
            <person name="Sanchez-Garcia M."/>
            <person name="Sanchez-Ramirez S."/>
            <person name="Szollosi G.J."/>
            <person name="Szarkandi J.G."/>
            <person name="Papp V."/>
            <person name="Albert L."/>
            <person name="Andreopoulos W."/>
            <person name="Angelini C."/>
            <person name="Antonin V."/>
            <person name="Barry K.W."/>
            <person name="Bougher N.L."/>
            <person name="Buchanan P."/>
            <person name="Buyck B."/>
            <person name="Bense V."/>
            <person name="Catcheside P."/>
            <person name="Chovatia M."/>
            <person name="Cooper J."/>
            <person name="Damon W."/>
            <person name="Desjardin D."/>
            <person name="Finy P."/>
            <person name="Geml J."/>
            <person name="Haridas S."/>
            <person name="Hughes K."/>
            <person name="Justo A."/>
            <person name="Karasinski D."/>
            <person name="Kautmanova I."/>
            <person name="Kiss B."/>
            <person name="Kocsube S."/>
            <person name="Kotiranta H."/>
            <person name="LaButti K.M."/>
            <person name="Lechner B.E."/>
            <person name="Liimatainen K."/>
            <person name="Lipzen A."/>
            <person name="Lukacs Z."/>
            <person name="Mihaltcheva S."/>
            <person name="Morgado L.N."/>
            <person name="Niskanen T."/>
            <person name="Noordeloos M.E."/>
            <person name="Ohm R.A."/>
            <person name="Ortiz-Santana B."/>
            <person name="Ovrebo C."/>
            <person name="Racz N."/>
            <person name="Riley R."/>
            <person name="Savchenko A."/>
            <person name="Shiryaev A."/>
            <person name="Soop K."/>
            <person name="Spirin V."/>
            <person name="Szebenyi C."/>
            <person name="Tomsovsky M."/>
            <person name="Tulloss R.E."/>
            <person name="Uehling J."/>
            <person name="Grigoriev I.V."/>
            <person name="Vagvolgyi C."/>
            <person name="Papp T."/>
            <person name="Martin F.M."/>
            <person name="Miettinen O."/>
            <person name="Hibbett D.S."/>
            <person name="Nagy L.G."/>
        </authorList>
    </citation>
    <scope>NUCLEOTIDE SEQUENCE [LARGE SCALE GENOMIC DNA]</scope>
    <source>
        <strain evidence="11 12">CBS 166.37</strain>
    </source>
</reference>
<evidence type="ECO:0000256" key="2">
    <source>
        <dbReference type="ARBA" id="ARBA00004922"/>
    </source>
</evidence>